<evidence type="ECO:0000259" key="1">
    <source>
        <dbReference type="Pfam" id="PF09994"/>
    </source>
</evidence>
<reference evidence="2 3" key="1">
    <citation type="submission" date="2014-04" db="EMBL/GenBank/DDBJ databases">
        <authorList>
            <consortium name="DOE Joint Genome Institute"/>
            <person name="Kuo A."/>
            <person name="Girlanda M."/>
            <person name="Perotto S."/>
            <person name="Kohler A."/>
            <person name="Nagy L.G."/>
            <person name="Floudas D."/>
            <person name="Copeland A."/>
            <person name="Barry K.W."/>
            <person name="Cichocki N."/>
            <person name="Veneault-Fourrey C."/>
            <person name="LaButti K."/>
            <person name="Lindquist E.A."/>
            <person name="Lipzen A."/>
            <person name="Lundell T."/>
            <person name="Morin E."/>
            <person name="Murat C."/>
            <person name="Sun H."/>
            <person name="Tunlid A."/>
            <person name="Henrissat B."/>
            <person name="Grigoriev I.V."/>
            <person name="Hibbett D.S."/>
            <person name="Martin F."/>
            <person name="Nordberg H.P."/>
            <person name="Cantor M.N."/>
            <person name="Hua S.X."/>
        </authorList>
    </citation>
    <scope>NUCLEOTIDE SEQUENCE [LARGE SCALE GENOMIC DNA]</scope>
    <source>
        <strain evidence="2 3">MUT 4182</strain>
    </source>
</reference>
<proteinExistence type="predicted"/>
<accession>A0A0C3KVX6</accession>
<dbReference type="HOGENOM" id="CLU_005049_5_0_1"/>
<dbReference type="EMBL" id="KN823038">
    <property type="protein sequence ID" value="KIO25633.1"/>
    <property type="molecule type" value="Genomic_DNA"/>
</dbReference>
<dbReference type="InterPro" id="IPR018712">
    <property type="entry name" value="Tle1-like_cat"/>
</dbReference>
<dbReference type="InterPro" id="IPR029058">
    <property type="entry name" value="AB_hydrolase_fold"/>
</dbReference>
<dbReference type="PANTHER" id="PTHR33840">
    <property type="match status" value="1"/>
</dbReference>
<sequence length="375" mass="43392">MSSSQPPPVKTIILTFDGTSNEFGDHNTNVVRFFSLLRKDQPWNQVIYYQPGIGTYLAQGSGYSSLAMWYLKQVDKWLGWYLAAHIMDGYRFLMRNYRPGDKICLFGFSRGACTARCLAGMLNKVGLLINYNDQQIEFAYKRYLDTSENGEERAKKFKKHFSVECEVRFLGVWDTVSSIGLRNLRHIPYTSGNKAVKIFRQALALDEWRRKYRPDFWFTVPEKTRKPGTADGFVRKDQNETNVLEVWFAGNHSDIGGGYDPDESEGNTSNPSLVWMLNQILQTQVPIFFNKNAILDSQQWLGAEELPKEDKPRIDVLAGFRPVYSRFTTKTPVRAPLHDEFRGNFAPIWWIIEVLSCGWFPVRRIEGHLHLYRKG</sequence>
<evidence type="ECO:0000313" key="3">
    <source>
        <dbReference type="Proteomes" id="UP000054248"/>
    </source>
</evidence>
<dbReference type="AlphaFoldDB" id="A0A0C3KVX6"/>
<dbReference type="Pfam" id="PF09994">
    <property type="entry name" value="T6SS_Tle1-like_cat"/>
    <property type="match status" value="1"/>
</dbReference>
<name>A0A0C3KVX6_9AGAM</name>
<reference evidence="3" key="2">
    <citation type="submission" date="2015-01" db="EMBL/GenBank/DDBJ databases">
        <title>Evolutionary Origins and Diversification of the Mycorrhizal Mutualists.</title>
        <authorList>
            <consortium name="DOE Joint Genome Institute"/>
            <consortium name="Mycorrhizal Genomics Consortium"/>
            <person name="Kohler A."/>
            <person name="Kuo A."/>
            <person name="Nagy L.G."/>
            <person name="Floudas D."/>
            <person name="Copeland A."/>
            <person name="Barry K.W."/>
            <person name="Cichocki N."/>
            <person name="Veneault-Fourrey C."/>
            <person name="LaButti K."/>
            <person name="Lindquist E.A."/>
            <person name="Lipzen A."/>
            <person name="Lundell T."/>
            <person name="Morin E."/>
            <person name="Murat C."/>
            <person name="Riley R."/>
            <person name="Ohm R."/>
            <person name="Sun H."/>
            <person name="Tunlid A."/>
            <person name="Henrissat B."/>
            <person name="Grigoriev I.V."/>
            <person name="Hibbett D.S."/>
            <person name="Martin F."/>
        </authorList>
    </citation>
    <scope>NUCLEOTIDE SEQUENCE [LARGE SCALE GENOMIC DNA]</scope>
    <source>
        <strain evidence="3">MUT 4182</strain>
    </source>
</reference>
<keyword evidence="3" id="KW-1185">Reference proteome</keyword>
<protein>
    <recommendedName>
        <fullName evidence="1">T6SS Phospholipase effector Tle1-like catalytic domain-containing protein</fullName>
    </recommendedName>
</protein>
<dbReference type="PANTHER" id="PTHR33840:SF2">
    <property type="entry name" value="TLE1 PHOSPHOLIPASE DOMAIN-CONTAINING PROTEIN"/>
    <property type="match status" value="1"/>
</dbReference>
<dbReference type="OrthoDB" id="3162439at2759"/>
<gene>
    <name evidence="2" type="ORF">M407DRAFT_25010</name>
</gene>
<dbReference type="SUPFAM" id="SSF53474">
    <property type="entry name" value="alpha/beta-Hydrolases"/>
    <property type="match status" value="1"/>
</dbReference>
<dbReference type="STRING" id="1051891.A0A0C3KVX6"/>
<feature type="domain" description="T6SS Phospholipase effector Tle1-like catalytic" evidence="1">
    <location>
        <begin position="10"/>
        <end position="279"/>
    </location>
</feature>
<evidence type="ECO:0000313" key="2">
    <source>
        <dbReference type="EMBL" id="KIO25633.1"/>
    </source>
</evidence>
<dbReference type="Proteomes" id="UP000054248">
    <property type="component" value="Unassembled WGS sequence"/>
</dbReference>
<organism evidence="2 3">
    <name type="scientific">Tulasnella calospora MUT 4182</name>
    <dbReference type="NCBI Taxonomy" id="1051891"/>
    <lineage>
        <taxon>Eukaryota</taxon>
        <taxon>Fungi</taxon>
        <taxon>Dikarya</taxon>
        <taxon>Basidiomycota</taxon>
        <taxon>Agaricomycotina</taxon>
        <taxon>Agaricomycetes</taxon>
        <taxon>Cantharellales</taxon>
        <taxon>Tulasnellaceae</taxon>
        <taxon>Tulasnella</taxon>
    </lineage>
</organism>